<reference evidence="1 2" key="1">
    <citation type="submission" date="2018-11" db="EMBL/GenBank/DDBJ databases">
        <authorList>
            <consortium name="Pathogen Informatics"/>
        </authorList>
    </citation>
    <scope>NUCLEOTIDE SEQUENCE [LARGE SCALE GENOMIC DNA]</scope>
</reference>
<sequence>MEGLVVFGRKFEPRSWNWVHATTGASSLRYRARAAVRRDRNAREDESQQEANTRNVPFGHAALPRNTSWRAFPLSPELALCKSSLSAEYSNAVIVTRPFLAEKLKSVRWRGRVRVFACTSLSEDDLLLLLAAVEWGPNAYVLSNDRFGIHMERASRSGGLLLKEWMRRRILRFSRQNWHYDSLPKYGEFVQLIAAGVYFVPVSEETPEIPQRSAYLVPISV</sequence>
<gene>
    <name evidence="1" type="ORF">HPBE_LOCUS22036</name>
</gene>
<dbReference type="Proteomes" id="UP000050761">
    <property type="component" value="Unassembled WGS sequence"/>
</dbReference>
<organism evidence="2 3">
    <name type="scientific">Heligmosomoides polygyrus</name>
    <name type="common">Parasitic roundworm</name>
    <dbReference type="NCBI Taxonomy" id="6339"/>
    <lineage>
        <taxon>Eukaryota</taxon>
        <taxon>Metazoa</taxon>
        <taxon>Ecdysozoa</taxon>
        <taxon>Nematoda</taxon>
        <taxon>Chromadorea</taxon>
        <taxon>Rhabditida</taxon>
        <taxon>Rhabditina</taxon>
        <taxon>Rhabditomorpha</taxon>
        <taxon>Strongyloidea</taxon>
        <taxon>Heligmosomidae</taxon>
        <taxon>Heligmosomoides</taxon>
    </lineage>
</organism>
<name>A0A183GHJ4_HELPZ</name>
<keyword evidence="2" id="KW-1185">Reference proteome</keyword>
<dbReference type="WBParaSite" id="HPBE_0002203701-mRNA-1">
    <property type="protein sequence ID" value="HPBE_0002203701-mRNA-1"/>
    <property type="gene ID" value="HPBE_0002203701"/>
</dbReference>
<evidence type="ECO:0000313" key="3">
    <source>
        <dbReference type="WBParaSite" id="HPBE_0002203701-mRNA-1"/>
    </source>
</evidence>
<dbReference type="OrthoDB" id="16284at2759"/>
<protein>
    <submittedName>
        <fullName evidence="3">PRORP domain-containing protein</fullName>
    </submittedName>
</protein>
<dbReference type="EMBL" id="UZAH01033591">
    <property type="protein sequence ID" value="VDP29933.1"/>
    <property type="molecule type" value="Genomic_DNA"/>
</dbReference>
<dbReference type="Gene3D" id="3.40.50.11980">
    <property type="match status" value="1"/>
</dbReference>
<reference evidence="3" key="2">
    <citation type="submission" date="2019-09" db="UniProtKB">
        <authorList>
            <consortium name="WormBaseParasite"/>
        </authorList>
    </citation>
    <scope>IDENTIFICATION</scope>
</reference>
<dbReference type="AlphaFoldDB" id="A0A183GHJ4"/>
<evidence type="ECO:0000313" key="1">
    <source>
        <dbReference type="EMBL" id="VDP29933.1"/>
    </source>
</evidence>
<accession>A0A3P8G609</accession>
<evidence type="ECO:0000313" key="2">
    <source>
        <dbReference type="Proteomes" id="UP000050761"/>
    </source>
</evidence>
<proteinExistence type="predicted"/>
<accession>A0A183GHJ4</accession>